<dbReference type="Pfam" id="PF01648">
    <property type="entry name" value="ACPS"/>
    <property type="match status" value="1"/>
</dbReference>
<feature type="domain" description="4'-phosphopantetheinyl transferase" evidence="5">
    <location>
        <begin position="611"/>
        <end position="725"/>
    </location>
</feature>
<feature type="compositionally biased region" description="Low complexity" evidence="2">
    <location>
        <begin position="643"/>
        <end position="665"/>
    </location>
</feature>
<dbReference type="InterPro" id="IPR029052">
    <property type="entry name" value="Metallo-depent_PP-like"/>
</dbReference>
<dbReference type="SUPFAM" id="SSF56300">
    <property type="entry name" value="Metallo-dependent phosphatases"/>
    <property type="match status" value="1"/>
</dbReference>
<dbReference type="AlphaFoldDB" id="A0A813L7U7"/>
<dbReference type="GO" id="GO:0016787">
    <property type="term" value="F:hydrolase activity"/>
    <property type="evidence" value="ECO:0007669"/>
    <property type="project" value="InterPro"/>
</dbReference>
<feature type="region of interest" description="Disordered" evidence="2">
    <location>
        <begin position="586"/>
        <end position="615"/>
    </location>
</feature>
<feature type="region of interest" description="Disordered" evidence="2">
    <location>
        <begin position="638"/>
        <end position="673"/>
    </location>
</feature>
<feature type="domain" description="Calcineurin-like phosphoesterase" evidence="3">
    <location>
        <begin position="118"/>
        <end position="200"/>
    </location>
</feature>
<gene>
    <name evidence="6" type="ORF">PGLA2088_LOCUS41673</name>
</gene>
<dbReference type="PANTHER" id="PTHR36492">
    <property type="match status" value="1"/>
</dbReference>
<feature type="compositionally biased region" description="Polar residues" evidence="2">
    <location>
        <begin position="922"/>
        <end position="933"/>
    </location>
</feature>
<evidence type="ECO:0000313" key="6">
    <source>
        <dbReference type="EMBL" id="CAE8721014.1"/>
    </source>
</evidence>
<dbReference type="GO" id="GO:0016747">
    <property type="term" value="F:acyltransferase activity, transferring groups other than amino-acyl groups"/>
    <property type="evidence" value="ECO:0007669"/>
    <property type="project" value="InterPro"/>
</dbReference>
<dbReference type="PANTHER" id="PTHR36492:SF2">
    <property type="entry name" value="[ACYL-CARRIER-PROTEIN] PHOSPHODIESTERASE PPTH"/>
    <property type="match status" value="1"/>
</dbReference>
<feature type="domain" description="N-acetyltransferase" evidence="4">
    <location>
        <begin position="759"/>
        <end position="827"/>
    </location>
</feature>
<organism evidence="6 7">
    <name type="scientific">Polarella glacialis</name>
    <name type="common">Dinoflagellate</name>
    <dbReference type="NCBI Taxonomy" id="89957"/>
    <lineage>
        <taxon>Eukaryota</taxon>
        <taxon>Sar</taxon>
        <taxon>Alveolata</taxon>
        <taxon>Dinophyceae</taxon>
        <taxon>Suessiales</taxon>
        <taxon>Suessiaceae</taxon>
        <taxon>Polarella</taxon>
    </lineage>
</organism>
<evidence type="ECO:0000259" key="3">
    <source>
        <dbReference type="Pfam" id="PF00149"/>
    </source>
</evidence>
<dbReference type="InterPro" id="IPR008278">
    <property type="entry name" value="4-PPantetheinyl_Trfase_dom"/>
</dbReference>
<dbReference type="Gene3D" id="3.60.21.10">
    <property type="match status" value="1"/>
</dbReference>
<evidence type="ECO:0008006" key="8">
    <source>
        <dbReference type="Google" id="ProtNLM"/>
    </source>
</evidence>
<dbReference type="Gene3D" id="3.40.630.30">
    <property type="match status" value="1"/>
</dbReference>
<dbReference type="InterPro" id="IPR016181">
    <property type="entry name" value="Acyl_CoA_acyltransferase"/>
</dbReference>
<sequence>MFAACDGPIPHYPFVLRSVGVPVGLCRPSGQGSRATCGRAQVAAATCAVAAAAGANAKRVARARSFDRLRLAQSGRSRAWRSAAVQLQAAGDDNSNDNELAQGDAAPWRCATPPATTRVFGISDLHTDWEQNLARLEALPLGPFCHDAILVAGDVSHRKNIFVRTMEVLLERFGHVFFVPGNHDVYVGGTSVTEDSLEKHQWLMDECSRLGVWTSPARFPNERLILVPLLSWYHSEFDSEPDVPTPARPDAASRRHRRLALLGDEIGCSWPDSLGATPSARNLALAELFDAANEDVRSLRASGGAAAVEPVTFQEALAARQQGEAVISMSHFLPRSGLLPEKRFLFFPQLARAAGSLLLGERLARLRPSLHFFGHTHFAWDQTDASDGVRFVQAPLGSPAEWVSRPRSMRLGVGGLPTLLWRGRQACEPLPAPRSALWSDYYAQNAREPDSEQVGAWIRFRAQSRRKASDKTSDKTHLGSKATLWIVWDVDCEPGAEQWAVLNQSEQLRARSFTSEGSRRRFVWMRAALRSILAETLGQQPELLTFEYGPCGKPKLATPDAARRCSFSISHSGSLGAVLLYVPGNTHHNNNNNNSNNQNKNNSHSFGPAEPVGVDLEEHRPRPFQRLARRFFLPQEAEELDSPQQQQPPQQQQRQQQEQQQQKQQQQEHEGESAISQKFFEMWTKKEAWLKALGTGLSGGIGSLDCSTAGDVRVDFKVGGRDGSTPYVVSSLQDLPLGMCSVAVALPEGSSLHYESLSQVGWTKNPREVLHIAYRGAELTPKSVVGCMSSTLQPPWTERGCGHWGLLVVDKDSQGQGIASALIAAAELRLGGACHEMQIEYEYTPGQEYSERLMSWYEGSLGFACATRKRGTGTQFRKCRKVVSPELTRRGKLARLTAIREEVAKELESTEAKLQGGEPETDSSPEQPLAGQSSEEEPMLQSSEDDSDEGEEEEGGEEESKESDPTIPS</sequence>
<keyword evidence="1" id="KW-0808">Transferase</keyword>
<accession>A0A813L7U7</accession>
<dbReference type="GO" id="GO:0000287">
    <property type="term" value="F:magnesium ion binding"/>
    <property type="evidence" value="ECO:0007669"/>
    <property type="project" value="InterPro"/>
</dbReference>
<proteinExistence type="predicted"/>
<dbReference type="SUPFAM" id="SSF55729">
    <property type="entry name" value="Acyl-CoA N-acyltransferases (Nat)"/>
    <property type="match status" value="1"/>
</dbReference>
<dbReference type="InterPro" id="IPR037143">
    <property type="entry name" value="4-PPantetheinyl_Trfase_dom_sf"/>
</dbReference>
<name>A0A813L7U7_POLGL</name>
<evidence type="ECO:0000256" key="1">
    <source>
        <dbReference type="ARBA" id="ARBA00022679"/>
    </source>
</evidence>
<evidence type="ECO:0000256" key="2">
    <source>
        <dbReference type="SAM" id="MobiDB-lite"/>
    </source>
</evidence>
<evidence type="ECO:0000259" key="4">
    <source>
        <dbReference type="Pfam" id="PF00583"/>
    </source>
</evidence>
<dbReference type="Gene3D" id="3.90.470.20">
    <property type="entry name" value="4'-phosphopantetheinyl transferase domain"/>
    <property type="match status" value="2"/>
</dbReference>
<dbReference type="Proteomes" id="UP000626109">
    <property type="component" value="Unassembled WGS sequence"/>
</dbReference>
<dbReference type="InterPro" id="IPR004843">
    <property type="entry name" value="Calcineurin-like_PHP"/>
</dbReference>
<dbReference type="Pfam" id="PF00583">
    <property type="entry name" value="Acetyltransf_1"/>
    <property type="match status" value="1"/>
</dbReference>
<dbReference type="InterPro" id="IPR052963">
    <property type="entry name" value="Pantetheine_PDE"/>
</dbReference>
<evidence type="ECO:0000259" key="5">
    <source>
        <dbReference type="Pfam" id="PF01648"/>
    </source>
</evidence>
<feature type="compositionally biased region" description="Low complexity" evidence="2">
    <location>
        <begin position="586"/>
        <end position="605"/>
    </location>
</feature>
<comment type="caution">
    <text evidence="6">The sequence shown here is derived from an EMBL/GenBank/DDBJ whole genome shotgun (WGS) entry which is preliminary data.</text>
</comment>
<dbReference type="EMBL" id="CAJNNW010033943">
    <property type="protein sequence ID" value="CAE8721014.1"/>
    <property type="molecule type" value="Genomic_DNA"/>
</dbReference>
<dbReference type="GO" id="GO:0008897">
    <property type="term" value="F:holo-[acyl-carrier-protein] synthase activity"/>
    <property type="evidence" value="ECO:0007669"/>
    <property type="project" value="InterPro"/>
</dbReference>
<protein>
    <recommendedName>
        <fullName evidence="8">4'-phosphopantetheinyl transferase domain-containing protein</fullName>
    </recommendedName>
</protein>
<feature type="region of interest" description="Disordered" evidence="2">
    <location>
        <begin position="907"/>
        <end position="969"/>
    </location>
</feature>
<evidence type="ECO:0000313" key="7">
    <source>
        <dbReference type="Proteomes" id="UP000626109"/>
    </source>
</evidence>
<dbReference type="CDD" id="cd04301">
    <property type="entry name" value="NAT_SF"/>
    <property type="match status" value="1"/>
</dbReference>
<dbReference type="Pfam" id="PF00149">
    <property type="entry name" value="Metallophos"/>
    <property type="match status" value="1"/>
</dbReference>
<reference evidence="6" key="1">
    <citation type="submission" date="2021-02" db="EMBL/GenBank/DDBJ databases">
        <authorList>
            <person name="Dougan E. K."/>
            <person name="Rhodes N."/>
            <person name="Thang M."/>
            <person name="Chan C."/>
        </authorList>
    </citation>
    <scope>NUCLEOTIDE SEQUENCE</scope>
</reference>
<feature type="compositionally biased region" description="Acidic residues" evidence="2">
    <location>
        <begin position="934"/>
        <end position="961"/>
    </location>
</feature>
<dbReference type="SUPFAM" id="SSF56214">
    <property type="entry name" value="4'-phosphopantetheinyl transferase"/>
    <property type="match status" value="2"/>
</dbReference>
<dbReference type="InterPro" id="IPR000182">
    <property type="entry name" value="GNAT_dom"/>
</dbReference>